<proteinExistence type="predicted"/>
<sequence>MTDFAGDPSEDDLLAGELALGVLRGDERAAALRRVVAEPAFARAVEDWQLRLAPLLLRIEPAAAPEQLWTGIERSLPDAAAAPATIRRWRIATALSTAVAASLAVLLVARHQPVAPPPPVATVPAPTPMLAQVPTAEGLPIVSALYDASSGRLRVRTANLPSGEHAPELWVIVGDAAPRSLGMVRLNGASEHSLPQALRPALTDGAIIAVTMERPDAPSHAAPTGAVMGTARLTIV</sequence>
<dbReference type="EMBL" id="OBMI01000001">
    <property type="protein sequence ID" value="SOB78589.1"/>
    <property type="molecule type" value="Genomic_DNA"/>
</dbReference>
<evidence type="ECO:0000259" key="1">
    <source>
        <dbReference type="Pfam" id="PF10099"/>
    </source>
</evidence>
<keyword evidence="3" id="KW-1185">Reference proteome</keyword>
<dbReference type="GO" id="GO:0005886">
    <property type="term" value="C:plasma membrane"/>
    <property type="evidence" value="ECO:0007669"/>
    <property type="project" value="InterPro"/>
</dbReference>
<dbReference type="OrthoDB" id="9816387at2"/>
<name>A0A285QAX0_9SPHN</name>
<dbReference type="AlphaFoldDB" id="A0A285QAX0"/>
<reference evidence="2 3" key="1">
    <citation type="submission" date="2017-07" db="EMBL/GenBank/DDBJ databases">
        <authorList>
            <person name="Sun Z.S."/>
            <person name="Albrecht U."/>
            <person name="Echele G."/>
            <person name="Lee C.C."/>
        </authorList>
    </citation>
    <scope>NUCLEOTIDE SEQUENCE [LARGE SCALE GENOMIC DNA]</scope>
    <source>
        <strain evidence="2 3">CGMCC 1.12672</strain>
    </source>
</reference>
<dbReference type="RefSeq" id="WP_097062090.1">
    <property type="nucleotide sequence ID" value="NZ_OBMI01000001.1"/>
</dbReference>
<dbReference type="GO" id="GO:0016989">
    <property type="term" value="F:sigma factor antagonist activity"/>
    <property type="evidence" value="ECO:0007669"/>
    <property type="project" value="TreeGrafter"/>
</dbReference>
<dbReference type="GO" id="GO:0006417">
    <property type="term" value="P:regulation of translation"/>
    <property type="evidence" value="ECO:0007669"/>
    <property type="project" value="TreeGrafter"/>
</dbReference>
<feature type="domain" description="Anti-sigma K factor RskA C-terminal" evidence="1">
    <location>
        <begin position="97"/>
        <end position="226"/>
    </location>
</feature>
<accession>A0A285QAX0</accession>
<gene>
    <name evidence="2" type="ORF">SAMN06297144_0095</name>
</gene>
<protein>
    <submittedName>
        <fullName evidence="2">Anti-sigma-K factor RskA</fullName>
    </submittedName>
</protein>
<dbReference type="Pfam" id="PF10099">
    <property type="entry name" value="RskA_C"/>
    <property type="match status" value="1"/>
</dbReference>
<dbReference type="PANTHER" id="PTHR37461:SF1">
    <property type="entry name" value="ANTI-SIGMA-K FACTOR RSKA"/>
    <property type="match status" value="1"/>
</dbReference>
<evidence type="ECO:0000313" key="3">
    <source>
        <dbReference type="Proteomes" id="UP000219494"/>
    </source>
</evidence>
<dbReference type="Proteomes" id="UP000219494">
    <property type="component" value="Unassembled WGS sequence"/>
</dbReference>
<organism evidence="2 3">
    <name type="scientific">Sphingomonas guangdongensis</name>
    <dbReference type="NCBI Taxonomy" id="1141890"/>
    <lineage>
        <taxon>Bacteria</taxon>
        <taxon>Pseudomonadati</taxon>
        <taxon>Pseudomonadota</taxon>
        <taxon>Alphaproteobacteria</taxon>
        <taxon>Sphingomonadales</taxon>
        <taxon>Sphingomonadaceae</taxon>
        <taxon>Sphingomonas</taxon>
    </lineage>
</organism>
<evidence type="ECO:0000313" key="2">
    <source>
        <dbReference type="EMBL" id="SOB78589.1"/>
    </source>
</evidence>
<dbReference type="PANTHER" id="PTHR37461">
    <property type="entry name" value="ANTI-SIGMA-K FACTOR RSKA"/>
    <property type="match status" value="1"/>
</dbReference>
<dbReference type="InterPro" id="IPR018764">
    <property type="entry name" value="RskA_C"/>
</dbReference>
<dbReference type="InterPro" id="IPR051474">
    <property type="entry name" value="Anti-sigma-K/W_factor"/>
</dbReference>